<evidence type="ECO:0000259" key="12">
    <source>
        <dbReference type="PROSITE" id="PS50109"/>
    </source>
</evidence>
<dbReference type="GO" id="GO:0005886">
    <property type="term" value="C:plasma membrane"/>
    <property type="evidence" value="ECO:0007669"/>
    <property type="project" value="UniProtKB-SubCell"/>
</dbReference>
<dbReference type="GO" id="GO:0000155">
    <property type="term" value="F:phosphorelay sensor kinase activity"/>
    <property type="evidence" value="ECO:0007669"/>
    <property type="project" value="TreeGrafter"/>
</dbReference>
<comment type="subcellular location">
    <subcellularLocation>
        <location evidence="2">Cell membrane</location>
        <topology evidence="2">Multi-pass membrane protein</topology>
    </subcellularLocation>
</comment>
<keyword evidence="7 13" id="KW-0418">Kinase</keyword>
<evidence type="ECO:0000256" key="1">
    <source>
        <dbReference type="ARBA" id="ARBA00000085"/>
    </source>
</evidence>
<dbReference type="SUPFAM" id="SSF55874">
    <property type="entry name" value="ATPase domain of HSP90 chaperone/DNA topoisomerase II/histidine kinase"/>
    <property type="match status" value="1"/>
</dbReference>
<keyword evidence="5" id="KW-0808">Transferase</keyword>
<feature type="domain" description="Histidine kinase" evidence="12">
    <location>
        <begin position="91"/>
        <end position="293"/>
    </location>
</feature>
<dbReference type="AlphaFoldDB" id="A0A9D1QM71"/>
<dbReference type="InterPro" id="IPR036890">
    <property type="entry name" value="HATPase_C_sf"/>
</dbReference>
<feature type="non-terminal residue" evidence="13">
    <location>
        <position position="1"/>
    </location>
</feature>
<dbReference type="PANTHER" id="PTHR45453:SF2">
    <property type="entry name" value="HISTIDINE KINASE"/>
    <property type="match status" value="1"/>
</dbReference>
<dbReference type="EMBL" id="DXGK01000018">
    <property type="protein sequence ID" value="HIW69905.1"/>
    <property type="molecule type" value="Genomic_DNA"/>
</dbReference>
<dbReference type="GO" id="GO:0016036">
    <property type="term" value="P:cellular response to phosphate starvation"/>
    <property type="evidence" value="ECO:0007669"/>
    <property type="project" value="TreeGrafter"/>
</dbReference>
<comment type="catalytic activity">
    <reaction evidence="1">
        <text>ATP + protein L-histidine = ADP + protein N-phospho-L-histidine.</text>
        <dbReference type="EC" id="2.7.13.3"/>
    </reaction>
</comment>
<keyword evidence="4" id="KW-1003">Cell membrane</keyword>
<name>A0A9D1QM71_9LACO</name>
<reference evidence="13" key="2">
    <citation type="submission" date="2021-04" db="EMBL/GenBank/DDBJ databases">
        <authorList>
            <person name="Gilroy R."/>
        </authorList>
    </citation>
    <scope>NUCLEOTIDE SEQUENCE</scope>
    <source>
        <strain evidence="13">ChiHejej3B27-2180</strain>
    </source>
</reference>
<evidence type="ECO:0000256" key="6">
    <source>
        <dbReference type="ARBA" id="ARBA00022692"/>
    </source>
</evidence>
<evidence type="ECO:0000256" key="7">
    <source>
        <dbReference type="ARBA" id="ARBA00022777"/>
    </source>
</evidence>
<dbReference type="InterPro" id="IPR050351">
    <property type="entry name" value="BphY/WalK/GraS-like"/>
</dbReference>
<evidence type="ECO:0000313" key="14">
    <source>
        <dbReference type="Proteomes" id="UP000886878"/>
    </source>
</evidence>
<evidence type="ECO:0000313" key="13">
    <source>
        <dbReference type="EMBL" id="HIW69905.1"/>
    </source>
</evidence>
<dbReference type="Gene3D" id="3.30.565.10">
    <property type="entry name" value="Histidine kinase-like ATPase, C-terminal domain"/>
    <property type="match status" value="1"/>
</dbReference>
<dbReference type="Pfam" id="PF02518">
    <property type="entry name" value="HATPase_c"/>
    <property type="match status" value="1"/>
</dbReference>
<protein>
    <recommendedName>
        <fullName evidence="3">histidine kinase</fullName>
        <ecNumber evidence="3">2.7.13.3</ecNumber>
    </recommendedName>
</protein>
<dbReference type="PANTHER" id="PTHR45453">
    <property type="entry name" value="PHOSPHATE REGULON SENSOR PROTEIN PHOR"/>
    <property type="match status" value="1"/>
</dbReference>
<proteinExistence type="predicted"/>
<evidence type="ECO:0000256" key="9">
    <source>
        <dbReference type="ARBA" id="ARBA00023012"/>
    </source>
</evidence>
<evidence type="ECO:0000256" key="5">
    <source>
        <dbReference type="ARBA" id="ARBA00022679"/>
    </source>
</evidence>
<dbReference type="SMART" id="SM00387">
    <property type="entry name" value="HATPase_c"/>
    <property type="match status" value="1"/>
</dbReference>
<dbReference type="Proteomes" id="UP000886878">
    <property type="component" value="Unassembled WGS sequence"/>
</dbReference>
<keyword evidence="8" id="KW-1133">Transmembrane helix</keyword>
<feature type="coiled-coil region" evidence="11">
    <location>
        <begin position="61"/>
        <end position="95"/>
    </location>
</feature>
<dbReference type="InterPro" id="IPR005467">
    <property type="entry name" value="His_kinase_dom"/>
</dbReference>
<keyword evidence="11" id="KW-0175">Coiled coil</keyword>
<dbReference type="EC" id="2.7.13.3" evidence="3"/>
<dbReference type="PROSITE" id="PS50109">
    <property type="entry name" value="HIS_KIN"/>
    <property type="match status" value="1"/>
</dbReference>
<comment type="caution">
    <text evidence="13">The sequence shown here is derived from an EMBL/GenBank/DDBJ whole genome shotgun (WGS) entry which is preliminary data.</text>
</comment>
<sequence length="296" mass="33773">LEILVTLYRLPQVLVIDTLRFGLHLVLLWAIADCYLSWKKVKAIRQEEAIIPSSPVELVLSELQHNRLKESQQQIRQLTQRQQRQLEQLELYSHEIKNSLTSLQAAADNQLQVPSQIVLAAVSHADYQLNMMLSDERLSFSNNDFDFEWVNLSRLVNTIIQDNYALFINRQLVLELTGLDHIRVLTDRKWLHFCITQLLSNAIKYSPTGAKIKVSWSANTLRIADEGSGISSADLPRIYENGFSGHNGHQTTKSTGMGLYLVKEVTRRLNFSVQVVSHQGQGTIALLKFQPSNIRQ</sequence>
<evidence type="ECO:0000256" key="11">
    <source>
        <dbReference type="SAM" id="Coils"/>
    </source>
</evidence>
<organism evidence="13 14">
    <name type="scientific">Candidatus Limosilactobacillus merdipullorum</name>
    <dbReference type="NCBI Taxonomy" id="2838653"/>
    <lineage>
        <taxon>Bacteria</taxon>
        <taxon>Bacillati</taxon>
        <taxon>Bacillota</taxon>
        <taxon>Bacilli</taxon>
        <taxon>Lactobacillales</taxon>
        <taxon>Lactobacillaceae</taxon>
        <taxon>Limosilactobacillus</taxon>
    </lineage>
</organism>
<evidence type="ECO:0000256" key="2">
    <source>
        <dbReference type="ARBA" id="ARBA00004651"/>
    </source>
</evidence>
<keyword evidence="6" id="KW-0812">Transmembrane</keyword>
<evidence type="ECO:0000256" key="3">
    <source>
        <dbReference type="ARBA" id="ARBA00012438"/>
    </source>
</evidence>
<dbReference type="InterPro" id="IPR003594">
    <property type="entry name" value="HATPase_dom"/>
</dbReference>
<keyword evidence="10" id="KW-0472">Membrane</keyword>
<keyword evidence="9" id="KW-0902">Two-component regulatory system</keyword>
<evidence type="ECO:0000256" key="4">
    <source>
        <dbReference type="ARBA" id="ARBA00022475"/>
    </source>
</evidence>
<evidence type="ECO:0000256" key="10">
    <source>
        <dbReference type="ARBA" id="ARBA00023136"/>
    </source>
</evidence>
<accession>A0A9D1QM71</accession>
<evidence type="ECO:0000256" key="8">
    <source>
        <dbReference type="ARBA" id="ARBA00022989"/>
    </source>
</evidence>
<dbReference type="GO" id="GO:0004721">
    <property type="term" value="F:phosphoprotein phosphatase activity"/>
    <property type="evidence" value="ECO:0007669"/>
    <property type="project" value="TreeGrafter"/>
</dbReference>
<gene>
    <name evidence="13" type="ORF">H9876_00780</name>
</gene>
<reference evidence="13" key="1">
    <citation type="journal article" date="2021" name="PeerJ">
        <title>Extensive microbial diversity within the chicken gut microbiome revealed by metagenomics and culture.</title>
        <authorList>
            <person name="Gilroy R."/>
            <person name="Ravi A."/>
            <person name="Getino M."/>
            <person name="Pursley I."/>
            <person name="Horton D.L."/>
            <person name="Alikhan N.F."/>
            <person name="Baker D."/>
            <person name="Gharbi K."/>
            <person name="Hall N."/>
            <person name="Watson M."/>
            <person name="Adriaenssens E.M."/>
            <person name="Foster-Nyarko E."/>
            <person name="Jarju S."/>
            <person name="Secka A."/>
            <person name="Antonio M."/>
            <person name="Oren A."/>
            <person name="Chaudhuri R.R."/>
            <person name="La Ragione R."/>
            <person name="Hildebrand F."/>
            <person name="Pallen M.J."/>
        </authorList>
    </citation>
    <scope>NUCLEOTIDE SEQUENCE</scope>
    <source>
        <strain evidence="13">ChiHejej3B27-2180</strain>
    </source>
</reference>